<accession>A0A834TD61</accession>
<evidence type="ECO:0000313" key="4">
    <source>
        <dbReference type="EMBL" id="KAF7820018.1"/>
    </source>
</evidence>
<dbReference type="PANTHER" id="PTHR47936">
    <property type="entry name" value="PPR_LONG DOMAIN-CONTAINING PROTEIN"/>
    <property type="match status" value="1"/>
</dbReference>
<dbReference type="Pfam" id="PF01535">
    <property type="entry name" value="PPR"/>
    <property type="match status" value="2"/>
</dbReference>
<keyword evidence="2" id="KW-0677">Repeat</keyword>
<feature type="repeat" description="PPR" evidence="3">
    <location>
        <begin position="222"/>
        <end position="256"/>
    </location>
</feature>
<dbReference type="PANTHER" id="PTHR47936:SF3">
    <property type="entry name" value="PENTACOTRIPEPTIDE-REPEAT REGION OF PRORP DOMAIN-CONTAINING PROTEIN"/>
    <property type="match status" value="1"/>
</dbReference>
<dbReference type="Pfam" id="PF13041">
    <property type="entry name" value="PPR_2"/>
    <property type="match status" value="1"/>
</dbReference>
<evidence type="ECO:0000313" key="5">
    <source>
        <dbReference type="Proteomes" id="UP000634136"/>
    </source>
</evidence>
<name>A0A834TD61_9FABA</name>
<dbReference type="OrthoDB" id="185373at2759"/>
<feature type="repeat" description="PPR" evidence="3">
    <location>
        <begin position="117"/>
        <end position="147"/>
    </location>
</feature>
<comment type="caution">
    <text evidence="4">The sequence shown here is derived from an EMBL/GenBank/DDBJ whole genome shotgun (WGS) entry which is preliminary data.</text>
</comment>
<dbReference type="EMBL" id="JAAIUW010000008">
    <property type="protein sequence ID" value="KAF7820018.1"/>
    <property type="molecule type" value="Genomic_DNA"/>
</dbReference>
<gene>
    <name evidence="4" type="ORF">G2W53_025473</name>
</gene>
<evidence type="ECO:0000256" key="2">
    <source>
        <dbReference type="ARBA" id="ARBA00022737"/>
    </source>
</evidence>
<dbReference type="Gene3D" id="1.25.40.10">
    <property type="entry name" value="Tetratricopeptide repeat domain"/>
    <property type="match status" value="2"/>
</dbReference>
<sequence length="290" mass="33099">MVPILTEFKLKRICLGQRAFGFLQDLSLDKASIMESTKKILDVLNEVGGSCQSSGVWSLIEMFTVSGSFDIAEFVIGEVGRKVNHYNILIREFCRRKDSESAWKLLKEMKQNGCELNKTSYNMVISCLCTNEKIAEAIQIFQAMEKDYGLSDVSTCGIFIHFLCKHGQLVLASEFLDKMIMKGIEPCIAINAAIIKAYFRSEKYEEAHKFVVDSVTKQRYSSNENYSLLASLHLKKGNVLLALKILHEMMDKGLKPNFRVYMAVSNRLEKFNRKEMQSELTSRYSGFIKK</sequence>
<keyword evidence="5" id="KW-1185">Reference proteome</keyword>
<feature type="repeat" description="PPR" evidence="3">
    <location>
        <begin position="82"/>
        <end position="116"/>
    </location>
</feature>
<feature type="repeat" description="PPR" evidence="3">
    <location>
        <begin position="152"/>
        <end position="186"/>
    </location>
</feature>
<reference evidence="4" key="1">
    <citation type="submission" date="2020-09" db="EMBL/GenBank/DDBJ databases">
        <title>Genome-Enabled Discovery of Anthraquinone Biosynthesis in Senna tora.</title>
        <authorList>
            <person name="Kang S.-H."/>
            <person name="Pandey R.P."/>
            <person name="Lee C.-M."/>
            <person name="Sim J.-S."/>
            <person name="Jeong J.-T."/>
            <person name="Choi B.-S."/>
            <person name="Jung M."/>
            <person name="Ginzburg D."/>
            <person name="Zhao K."/>
            <person name="Won S.Y."/>
            <person name="Oh T.-J."/>
            <person name="Yu Y."/>
            <person name="Kim N.-H."/>
            <person name="Lee O.R."/>
            <person name="Lee T.-H."/>
            <person name="Bashyal P."/>
            <person name="Kim T.-S."/>
            <person name="Lee W.-H."/>
            <person name="Kawkins C."/>
            <person name="Kim C.-K."/>
            <person name="Kim J.S."/>
            <person name="Ahn B.O."/>
            <person name="Rhee S.Y."/>
            <person name="Sohng J.K."/>
        </authorList>
    </citation>
    <scope>NUCLEOTIDE SEQUENCE</scope>
    <source>
        <tissue evidence="4">Leaf</tissue>
    </source>
</reference>
<dbReference type="AlphaFoldDB" id="A0A834TD61"/>
<comment type="similarity">
    <text evidence="1">Belongs to the PPR family. P subfamily.</text>
</comment>
<protein>
    <submittedName>
        <fullName evidence="4">Pentatricopeptide repeat</fullName>
    </submittedName>
</protein>
<dbReference type="NCBIfam" id="TIGR00756">
    <property type="entry name" value="PPR"/>
    <property type="match status" value="4"/>
</dbReference>
<proteinExistence type="inferred from homology"/>
<dbReference type="InterPro" id="IPR002885">
    <property type="entry name" value="PPR_rpt"/>
</dbReference>
<dbReference type="InterPro" id="IPR011990">
    <property type="entry name" value="TPR-like_helical_dom_sf"/>
</dbReference>
<evidence type="ECO:0000256" key="3">
    <source>
        <dbReference type="PROSITE-ProRule" id="PRU00708"/>
    </source>
</evidence>
<evidence type="ECO:0000256" key="1">
    <source>
        <dbReference type="ARBA" id="ARBA00007626"/>
    </source>
</evidence>
<dbReference type="PROSITE" id="PS51375">
    <property type="entry name" value="PPR"/>
    <property type="match status" value="4"/>
</dbReference>
<dbReference type="Proteomes" id="UP000634136">
    <property type="component" value="Unassembled WGS sequence"/>
</dbReference>
<organism evidence="4 5">
    <name type="scientific">Senna tora</name>
    <dbReference type="NCBI Taxonomy" id="362788"/>
    <lineage>
        <taxon>Eukaryota</taxon>
        <taxon>Viridiplantae</taxon>
        <taxon>Streptophyta</taxon>
        <taxon>Embryophyta</taxon>
        <taxon>Tracheophyta</taxon>
        <taxon>Spermatophyta</taxon>
        <taxon>Magnoliopsida</taxon>
        <taxon>eudicotyledons</taxon>
        <taxon>Gunneridae</taxon>
        <taxon>Pentapetalae</taxon>
        <taxon>rosids</taxon>
        <taxon>fabids</taxon>
        <taxon>Fabales</taxon>
        <taxon>Fabaceae</taxon>
        <taxon>Caesalpinioideae</taxon>
        <taxon>Cassia clade</taxon>
        <taxon>Senna</taxon>
    </lineage>
</organism>